<dbReference type="PANTHER" id="PTHR33193">
    <property type="entry name" value="DOMAIN PROTEIN, PUTATIVE (DUF3511)-RELATED"/>
    <property type="match status" value="1"/>
</dbReference>
<sequence length="119" mass="12884">MERSGSYSEKSSSKKAAAVVADLRCHSASYVSSKYAAPPMDYAGKAKMKAKSTSTWPSSSSSAGSKARAWSGLGDPELQRRRRVAGYRVYGVEGKVKGSLKSGVRWIKGKCTRVVDGWW</sequence>
<reference evidence="2" key="2">
    <citation type="submission" date="2021-02" db="EMBL/GenBank/DDBJ databases">
        <authorList>
            <person name="Kimball J.A."/>
            <person name="Haas M.W."/>
            <person name="Macchietto M."/>
            <person name="Kono T."/>
            <person name="Duquette J."/>
            <person name="Shao M."/>
        </authorList>
    </citation>
    <scope>NUCLEOTIDE SEQUENCE</scope>
    <source>
        <tissue evidence="2">Fresh leaf tissue</tissue>
    </source>
</reference>
<accession>A0A8J5TBQ7</accession>
<protein>
    <submittedName>
        <fullName evidence="2">Uncharacterized protein</fullName>
    </submittedName>
</protein>
<reference evidence="2" key="1">
    <citation type="journal article" date="2021" name="bioRxiv">
        <title>Whole Genome Assembly and Annotation of Northern Wild Rice, Zizania palustris L., Supports a Whole Genome Duplication in the Zizania Genus.</title>
        <authorList>
            <person name="Haas M."/>
            <person name="Kono T."/>
            <person name="Macchietto M."/>
            <person name="Millas R."/>
            <person name="McGilp L."/>
            <person name="Shao M."/>
            <person name="Duquette J."/>
            <person name="Hirsch C.N."/>
            <person name="Kimball J."/>
        </authorList>
    </citation>
    <scope>NUCLEOTIDE SEQUENCE</scope>
    <source>
        <tissue evidence="2">Fresh leaf tissue</tissue>
    </source>
</reference>
<proteinExistence type="predicted"/>
<keyword evidence="3" id="KW-1185">Reference proteome</keyword>
<organism evidence="2 3">
    <name type="scientific">Zizania palustris</name>
    <name type="common">Northern wild rice</name>
    <dbReference type="NCBI Taxonomy" id="103762"/>
    <lineage>
        <taxon>Eukaryota</taxon>
        <taxon>Viridiplantae</taxon>
        <taxon>Streptophyta</taxon>
        <taxon>Embryophyta</taxon>
        <taxon>Tracheophyta</taxon>
        <taxon>Spermatophyta</taxon>
        <taxon>Magnoliopsida</taxon>
        <taxon>Liliopsida</taxon>
        <taxon>Poales</taxon>
        <taxon>Poaceae</taxon>
        <taxon>BOP clade</taxon>
        <taxon>Oryzoideae</taxon>
        <taxon>Oryzeae</taxon>
        <taxon>Zizaniinae</taxon>
        <taxon>Zizania</taxon>
    </lineage>
</organism>
<evidence type="ECO:0000313" key="2">
    <source>
        <dbReference type="EMBL" id="KAG8075489.1"/>
    </source>
</evidence>
<dbReference type="InterPro" id="IPR021899">
    <property type="entry name" value="DUF3511"/>
</dbReference>
<feature type="region of interest" description="Disordered" evidence="1">
    <location>
        <begin position="49"/>
        <end position="75"/>
    </location>
</feature>
<name>A0A8J5TBQ7_ZIZPA</name>
<dbReference type="Proteomes" id="UP000729402">
    <property type="component" value="Unassembled WGS sequence"/>
</dbReference>
<dbReference type="EMBL" id="JAAALK010000283">
    <property type="protein sequence ID" value="KAG8075489.1"/>
    <property type="molecule type" value="Genomic_DNA"/>
</dbReference>
<dbReference type="OrthoDB" id="677568at2759"/>
<dbReference type="Pfam" id="PF12023">
    <property type="entry name" value="DUF3511"/>
    <property type="match status" value="1"/>
</dbReference>
<evidence type="ECO:0000313" key="3">
    <source>
        <dbReference type="Proteomes" id="UP000729402"/>
    </source>
</evidence>
<comment type="caution">
    <text evidence="2">The sequence shown here is derived from an EMBL/GenBank/DDBJ whole genome shotgun (WGS) entry which is preliminary data.</text>
</comment>
<feature type="compositionally biased region" description="Low complexity" evidence="1">
    <location>
        <begin position="51"/>
        <end position="72"/>
    </location>
</feature>
<dbReference type="AlphaFoldDB" id="A0A8J5TBQ7"/>
<gene>
    <name evidence="2" type="ORF">GUJ93_ZPchr0006g42417</name>
</gene>
<dbReference type="PANTHER" id="PTHR33193:SF69">
    <property type="entry name" value="OS06G0564100 PROTEIN"/>
    <property type="match status" value="1"/>
</dbReference>
<evidence type="ECO:0000256" key="1">
    <source>
        <dbReference type="SAM" id="MobiDB-lite"/>
    </source>
</evidence>